<dbReference type="PANTHER" id="PTHR36444:SF2">
    <property type="entry name" value="TRANSCRIPTIONAL REGULATOR PROTEIN YOBU-RELATED"/>
    <property type="match status" value="1"/>
</dbReference>
<dbReference type="SUPFAM" id="SSF55136">
    <property type="entry name" value="Probable bacterial effector-binding domain"/>
    <property type="match status" value="1"/>
</dbReference>
<dbReference type="InterPro" id="IPR053182">
    <property type="entry name" value="YobU-like_regulator"/>
</dbReference>
<proteinExistence type="predicted"/>
<dbReference type="AlphaFoldDB" id="Q9KF27"/>
<dbReference type="HOGENOM" id="CLU_106591_0_0_9"/>
<sequence length="159" mass="18083">MTKEQAVLSGFSFIGRMARTTNEAEMKGEGVISSQWDAFYKEPFVDRIPQQKEEAIIALYTDYESDETGEYTFAIGAKVQDEAEAPEGLSKVTVPEATYVKFTSRKGPMDQVVMEAWQEIWEWSKANPNKRAFIADFEVYDERAQDPQNGQVDIYISVV</sequence>
<evidence type="ECO:0000313" key="2">
    <source>
        <dbReference type="EMBL" id="BAB04389.1"/>
    </source>
</evidence>
<dbReference type="STRING" id="272558.gene:10726544"/>
<dbReference type="eggNOG" id="COG3708">
    <property type="taxonomic scope" value="Bacteria"/>
</dbReference>
<reference evidence="2 3" key="1">
    <citation type="journal article" date="2000" name="Nucleic Acids Res.">
        <title>Complete genome sequence of the alkaliphilic bacterium Bacillus halodurans and genomic sequence comparison with Bacillus subtilis.</title>
        <authorList>
            <person name="Takami H."/>
            <person name="Nakasone K."/>
            <person name="Takaki Y."/>
            <person name="Maeno G."/>
            <person name="Sasaki R."/>
            <person name="Masui N."/>
            <person name="Fuji F."/>
            <person name="Hirama C."/>
            <person name="Nakamura Y."/>
            <person name="Ogasawara N."/>
            <person name="Kuhara S."/>
            <person name="Horikoshi K."/>
        </authorList>
    </citation>
    <scope>NUCLEOTIDE SEQUENCE [LARGE SCALE GENOMIC DNA]</scope>
    <source>
        <strain evidence="3">ATCC BAA-125 / DSM 18197 / FERM 7344 / JCM 9153 / C-125</strain>
    </source>
</reference>
<evidence type="ECO:0000313" key="3">
    <source>
        <dbReference type="Proteomes" id="UP000001258"/>
    </source>
</evidence>
<organism evidence="2 3">
    <name type="scientific">Halalkalibacterium halodurans (strain ATCC BAA-125 / DSM 18197 / FERM 7344 / JCM 9153 / C-125)</name>
    <name type="common">Bacillus halodurans</name>
    <dbReference type="NCBI Taxonomy" id="272558"/>
    <lineage>
        <taxon>Bacteria</taxon>
        <taxon>Bacillati</taxon>
        <taxon>Bacillota</taxon>
        <taxon>Bacilli</taxon>
        <taxon>Bacillales</taxon>
        <taxon>Bacillaceae</taxon>
        <taxon>Halalkalibacterium (ex Joshi et al. 2022)</taxon>
    </lineage>
</organism>
<dbReference type="InterPro" id="IPR029441">
    <property type="entry name" value="Cass2"/>
</dbReference>
<dbReference type="PIR" id="F83733">
    <property type="entry name" value="F83733"/>
</dbReference>
<dbReference type="InterPro" id="IPR011256">
    <property type="entry name" value="Reg_factor_effector_dom_sf"/>
</dbReference>
<dbReference type="KEGG" id="bha:BH0670"/>
<dbReference type="InterPro" id="IPR010499">
    <property type="entry name" value="AraC_E-bd"/>
</dbReference>
<name>Q9KF27_HALH5</name>
<dbReference type="OrthoDB" id="9801008at2"/>
<dbReference type="Pfam" id="PF14526">
    <property type="entry name" value="Cass2"/>
    <property type="match status" value="1"/>
</dbReference>
<dbReference type="EMBL" id="BA000004">
    <property type="protein sequence ID" value="BAB04389.1"/>
    <property type="molecule type" value="Genomic_DNA"/>
</dbReference>
<feature type="domain" description="AraC effector-binding" evidence="1">
    <location>
        <begin position="1"/>
        <end position="159"/>
    </location>
</feature>
<dbReference type="Proteomes" id="UP000001258">
    <property type="component" value="Chromosome"/>
</dbReference>
<dbReference type="RefSeq" id="WP_010896845.1">
    <property type="nucleotide sequence ID" value="NC_002570.2"/>
</dbReference>
<evidence type="ECO:0000259" key="1">
    <source>
        <dbReference type="SMART" id="SM00871"/>
    </source>
</evidence>
<dbReference type="Gene3D" id="3.20.80.10">
    <property type="entry name" value="Regulatory factor, effector binding domain"/>
    <property type="match status" value="1"/>
</dbReference>
<accession>Q9KF27</accession>
<keyword evidence="3" id="KW-1185">Reference proteome</keyword>
<protein>
    <submittedName>
        <fullName evidence="2">BH0670 protein</fullName>
    </submittedName>
</protein>
<dbReference type="PANTHER" id="PTHR36444">
    <property type="entry name" value="TRANSCRIPTIONAL REGULATOR PROTEIN YOBU-RELATED"/>
    <property type="match status" value="1"/>
</dbReference>
<gene>
    <name evidence="2" type="ordered locus">BH0670</name>
</gene>
<dbReference type="SMART" id="SM00871">
    <property type="entry name" value="AraC_E_bind"/>
    <property type="match status" value="1"/>
</dbReference>